<evidence type="ECO:0000256" key="2">
    <source>
        <dbReference type="ARBA" id="ARBA00022771"/>
    </source>
</evidence>
<accession>A0A843X4Y1</accession>
<evidence type="ECO:0000313" key="9">
    <source>
        <dbReference type="Proteomes" id="UP000652761"/>
    </source>
</evidence>
<organism evidence="8 9">
    <name type="scientific">Colocasia esculenta</name>
    <name type="common">Wild taro</name>
    <name type="synonym">Arum esculentum</name>
    <dbReference type="NCBI Taxonomy" id="4460"/>
    <lineage>
        <taxon>Eukaryota</taxon>
        <taxon>Viridiplantae</taxon>
        <taxon>Streptophyta</taxon>
        <taxon>Embryophyta</taxon>
        <taxon>Tracheophyta</taxon>
        <taxon>Spermatophyta</taxon>
        <taxon>Magnoliopsida</taxon>
        <taxon>Liliopsida</taxon>
        <taxon>Araceae</taxon>
        <taxon>Aroideae</taxon>
        <taxon>Colocasieae</taxon>
        <taxon>Colocasia</taxon>
    </lineage>
</organism>
<evidence type="ECO:0000256" key="6">
    <source>
        <dbReference type="SAM" id="Phobius"/>
    </source>
</evidence>
<dbReference type="Proteomes" id="UP000652761">
    <property type="component" value="Unassembled WGS sequence"/>
</dbReference>
<gene>
    <name evidence="8" type="ORF">Taro_047042</name>
</gene>
<dbReference type="InterPro" id="IPR052788">
    <property type="entry name" value="RING-type_E3_ligase_ATL"/>
</dbReference>
<dbReference type="PANTHER" id="PTHR45798:SF97">
    <property type="entry name" value="ALCOHOL-SENSITIVE RING FINGER PROTEIN 1"/>
    <property type="match status" value="1"/>
</dbReference>
<evidence type="ECO:0000256" key="1">
    <source>
        <dbReference type="ARBA" id="ARBA00022723"/>
    </source>
</evidence>
<dbReference type="CDD" id="cd16461">
    <property type="entry name" value="RING-H2_EL5-like"/>
    <property type="match status" value="1"/>
</dbReference>
<feature type="compositionally biased region" description="Basic and acidic residues" evidence="5">
    <location>
        <begin position="186"/>
        <end position="195"/>
    </location>
</feature>
<dbReference type="SMART" id="SM00184">
    <property type="entry name" value="RING"/>
    <property type="match status" value="1"/>
</dbReference>
<keyword evidence="2 4" id="KW-0863">Zinc-finger</keyword>
<dbReference type="AlphaFoldDB" id="A0A843X4Y1"/>
<dbReference type="Gene3D" id="3.30.40.10">
    <property type="entry name" value="Zinc/RING finger domain, C3HC4 (zinc finger)"/>
    <property type="match status" value="1"/>
</dbReference>
<dbReference type="InterPro" id="IPR013083">
    <property type="entry name" value="Znf_RING/FYVE/PHD"/>
</dbReference>
<feature type="transmembrane region" description="Helical" evidence="6">
    <location>
        <begin position="30"/>
        <end position="51"/>
    </location>
</feature>
<feature type="domain" description="RING-type" evidence="7">
    <location>
        <begin position="99"/>
        <end position="141"/>
    </location>
</feature>
<keyword evidence="6" id="KW-0472">Membrane</keyword>
<dbReference type="EMBL" id="NMUH01005961">
    <property type="protein sequence ID" value="MQM14111.1"/>
    <property type="molecule type" value="Genomic_DNA"/>
</dbReference>
<reference evidence="8" key="1">
    <citation type="submission" date="2017-07" db="EMBL/GenBank/DDBJ databases">
        <title>Taro Niue Genome Assembly and Annotation.</title>
        <authorList>
            <person name="Atibalentja N."/>
            <person name="Keating K."/>
            <person name="Fields C.J."/>
        </authorList>
    </citation>
    <scope>NUCLEOTIDE SEQUENCE</scope>
    <source>
        <strain evidence="8">Niue_2</strain>
        <tissue evidence="8">Leaf</tissue>
    </source>
</reference>
<keyword evidence="6" id="KW-0812">Transmembrane</keyword>
<evidence type="ECO:0000256" key="4">
    <source>
        <dbReference type="PROSITE-ProRule" id="PRU00175"/>
    </source>
</evidence>
<keyword evidence="6" id="KW-1133">Transmembrane helix</keyword>
<dbReference type="Pfam" id="PF13639">
    <property type="entry name" value="zf-RING_2"/>
    <property type="match status" value="1"/>
</dbReference>
<dbReference type="SUPFAM" id="SSF57850">
    <property type="entry name" value="RING/U-box"/>
    <property type="match status" value="1"/>
</dbReference>
<feature type="compositionally biased region" description="Low complexity" evidence="5">
    <location>
        <begin position="160"/>
        <end position="169"/>
    </location>
</feature>
<evidence type="ECO:0000313" key="8">
    <source>
        <dbReference type="EMBL" id="MQM14111.1"/>
    </source>
</evidence>
<keyword evidence="1" id="KW-0479">Metal-binding</keyword>
<dbReference type="GO" id="GO:0008270">
    <property type="term" value="F:zinc ion binding"/>
    <property type="evidence" value="ECO:0007669"/>
    <property type="project" value="UniProtKB-KW"/>
</dbReference>
<evidence type="ECO:0000256" key="5">
    <source>
        <dbReference type="SAM" id="MobiDB-lite"/>
    </source>
</evidence>
<feature type="region of interest" description="Disordered" evidence="5">
    <location>
        <begin position="158"/>
        <end position="195"/>
    </location>
</feature>
<evidence type="ECO:0000256" key="3">
    <source>
        <dbReference type="ARBA" id="ARBA00022833"/>
    </source>
</evidence>
<keyword evidence="3" id="KW-0862">Zinc</keyword>
<dbReference type="PROSITE" id="PS50089">
    <property type="entry name" value="ZF_RING_2"/>
    <property type="match status" value="1"/>
</dbReference>
<name>A0A843X4Y1_COLES</name>
<evidence type="ECO:0000259" key="7">
    <source>
        <dbReference type="PROSITE" id="PS50089"/>
    </source>
</evidence>
<protein>
    <recommendedName>
        <fullName evidence="7">RING-type domain-containing protein</fullName>
    </recommendedName>
</protein>
<comment type="caution">
    <text evidence="8">The sequence shown here is derived from an EMBL/GenBank/DDBJ whole genome shotgun (WGS) entry which is preliminary data.</text>
</comment>
<dbReference type="InterPro" id="IPR001841">
    <property type="entry name" value="Znf_RING"/>
</dbReference>
<dbReference type="OrthoDB" id="8062037at2759"/>
<dbReference type="PANTHER" id="PTHR45798">
    <property type="entry name" value="RING-H2 FINGER PROTEIN ATL61-RELATED-RELATED"/>
    <property type="match status" value="1"/>
</dbReference>
<keyword evidence="9" id="KW-1185">Reference proteome</keyword>
<sequence>MRSSARFFQSSGYLPAEAPPPEPLVANSDILVTLAALLCALICVVGLALVARCAWLRRSSEGSPPAPPNKGLKKKTIRALPRVSFRPGAADAGGRLAECPICLAEFVEGDEIRVLPRCGHGFHAACVDLWLGSHSSCPSCRQFPVTGAGVPPGCRKCDPDASPAPAEAARVGPAPAPLETTTQAREAGDGHRFLP</sequence>
<proteinExistence type="predicted"/>